<dbReference type="EMBL" id="JAERRA010000001">
    <property type="protein sequence ID" value="MBL0719750.1"/>
    <property type="molecule type" value="Genomic_DNA"/>
</dbReference>
<reference evidence="3 4" key="1">
    <citation type="submission" date="2021-01" db="EMBL/GenBank/DDBJ databases">
        <title>Piscinibacter sp. Jin2 Genome sequencing and assembly.</title>
        <authorList>
            <person name="Kim I."/>
        </authorList>
    </citation>
    <scope>NUCLEOTIDE SEQUENCE [LARGE SCALE GENOMIC DNA]</scope>
    <source>
        <strain evidence="3 4">Jin2</strain>
    </source>
</reference>
<keyword evidence="1" id="KW-0175">Coiled coil</keyword>
<name>A0A9X0XHM3_9BURK</name>
<feature type="coiled-coil region" evidence="1">
    <location>
        <begin position="839"/>
        <end position="873"/>
    </location>
</feature>
<feature type="coiled-coil region" evidence="1">
    <location>
        <begin position="941"/>
        <end position="998"/>
    </location>
</feature>
<dbReference type="AlphaFoldDB" id="A0A9X0XHM3"/>
<protein>
    <submittedName>
        <fullName evidence="3">AAA family ATPase</fullName>
    </submittedName>
</protein>
<comment type="caution">
    <text evidence="3">The sequence shown here is derived from an EMBL/GenBank/DDBJ whole genome shotgun (WGS) entry which is preliminary data.</text>
</comment>
<dbReference type="Gene3D" id="3.40.50.300">
    <property type="entry name" value="P-loop containing nucleotide triphosphate hydrolases"/>
    <property type="match status" value="2"/>
</dbReference>
<evidence type="ECO:0000313" key="3">
    <source>
        <dbReference type="EMBL" id="MBL0719750.1"/>
    </source>
</evidence>
<sequence>MRLRRLQLLRYGKFTDTEVDLPRAEHDFHFIVGPNEAGKSTLRGAIGDLLFGLPLRSGPMAFLHPQPDLRLGATVEHGQQALDFFRIKANKATLRDAADAPLADDALSPFMDAADRDFFEQMFGLDHGQLVKGGESILDASEEVSQVLFQSAAGIDSLGKVRDALTAEADKLWAPRAAASRTYYAASSRWEDASRNVKQLAVRTKVWTEARAALTDVESRIEAANARRTDLQAVRGRLERIRRLAPSVHALNETTAALAQLGDVLELPADAGKQLSEGMAALSRAETVAEQRASDVTRLAAQCEGLVFDGGLLAHKEGIEVLQAFSQRVQDHYDDLDVQQRAHDQLLALAQADAAELGWPADETALRATLPHPLVVREVQRLVTAHGECVQSLRSAQQAVKDKRAERADAEAELQRLAPDEVSPALRAALSAAQASRNTAATQSRLDLGVAAAERALDAALAALGPRAGDVASLQRMAAPAAARLSGLVAERQRLVSARDAAAEREAEAKAALDTAQLAVGQFEAAGHVVTGTEVRDARVDRDKAWSSIRDGAVALALGAPALDAAMALADELVDTQLGSVNEAARLQSLRQQAERLGLALAQSQSSLARKAQELGQFDQQWADEVDALGLAGLAPGAAQDWFAKRETALSAASSLDDKRAERDQEKRASDAVGSALRTALASAGVSLADGASLLALVEQAEAHVARMDAAVTRRELLAQRLQAAASVVRDLEAAAADAEAAHTTWQTSWATALAAAGLTAYVKSVDDAEQAQLLVERVRANLTQSAATKRDRIDTMRADLARFEAMAQALVTRLGQGELASATARDVVRALVPSLREAEAAQQRRAAAQDALQAARENLLQAQQEVQRVHASVGPLLAAAGVETLAAAIPLVECSDRRRQLLAEAHNTRTNLAKDAEGLTLDAVLAEVQSCDLAKLPVDLAGANESLETLQAEHVRLAEERLAAQQALDAIDGRTDAASAESQRQEALADMVEASERYLKVATAVRLLGWAIDRYRDEKQGPMLARAGSIFRQLTLGRYTKLFVDYDKTPVSLSAHHADGRQVEVSGLSEGTRDQLYLALRLAALELHLQKAKPLPFIADDLFINFDDERSTAGLEALRELSTRTQVLFLSHHDHLLPRVKSVFGDGVNVVKLQR</sequence>
<feature type="domain" description="YhaN AAA" evidence="2">
    <location>
        <begin position="1"/>
        <end position="207"/>
    </location>
</feature>
<evidence type="ECO:0000256" key="1">
    <source>
        <dbReference type="SAM" id="Coils"/>
    </source>
</evidence>
<dbReference type="Pfam" id="PF13514">
    <property type="entry name" value="AAA_27"/>
    <property type="match status" value="1"/>
</dbReference>
<dbReference type="RefSeq" id="WP_201825219.1">
    <property type="nucleotide sequence ID" value="NZ_JAERRA010000001.1"/>
</dbReference>
<dbReference type="Proteomes" id="UP000643207">
    <property type="component" value="Unassembled WGS sequence"/>
</dbReference>
<organism evidence="3 4">
    <name type="scientific">Aquariibacter lacus</name>
    <dbReference type="NCBI Taxonomy" id="2801332"/>
    <lineage>
        <taxon>Bacteria</taxon>
        <taxon>Pseudomonadati</taxon>
        <taxon>Pseudomonadota</taxon>
        <taxon>Betaproteobacteria</taxon>
        <taxon>Burkholderiales</taxon>
        <taxon>Sphaerotilaceae</taxon>
        <taxon>Aquariibacter</taxon>
    </lineage>
</organism>
<dbReference type="PANTHER" id="PTHR41259">
    <property type="entry name" value="DOUBLE-STRAND BREAK REPAIR RAD50 ATPASE, PUTATIVE-RELATED"/>
    <property type="match status" value="1"/>
</dbReference>
<evidence type="ECO:0000259" key="2">
    <source>
        <dbReference type="Pfam" id="PF13514"/>
    </source>
</evidence>
<dbReference type="SUPFAM" id="SSF52540">
    <property type="entry name" value="P-loop containing nucleoside triphosphate hydrolases"/>
    <property type="match status" value="1"/>
</dbReference>
<dbReference type="InterPro" id="IPR038734">
    <property type="entry name" value="YhaN_AAA"/>
</dbReference>
<dbReference type="PANTHER" id="PTHR41259:SF1">
    <property type="entry name" value="DOUBLE-STRAND BREAK REPAIR RAD50 ATPASE, PUTATIVE-RELATED"/>
    <property type="match status" value="1"/>
</dbReference>
<proteinExistence type="predicted"/>
<dbReference type="InterPro" id="IPR027417">
    <property type="entry name" value="P-loop_NTPase"/>
</dbReference>
<gene>
    <name evidence="3" type="ORF">JI742_07595</name>
</gene>
<keyword evidence="4" id="KW-1185">Reference proteome</keyword>
<evidence type="ECO:0000313" key="4">
    <source>
        <dbReference type="Proteomes" id="UP000643207"/>
    </source>
</evidence>
<accession>A0A9X0XHM3</accession>